<dbReference type="PANTHER" id="PTHR32309:SF13">
    <property type="entry name" value="FERRIC ENTEROBACTIN TRANSPORT PROTEIN FEPE"/>
    <property type="match status" value="1"/>
</dbReference>
<feature type="coiled-coil region" evidence="1">
    <location>
        <begin position="329"/>
        <end position="420"/>
    </location>
</feature>
<dbReference type="GO" id="GO:0004713">
    <property type="term" value="F:protein tyrosine kinase activity"/>
    <property type="evidence" value="ECO:0007669"/>
    <property type="project" value="TreeGrafter"/>
</dbReference>
<organism evidence="4 5">
    <name type="scientific">Roseomonas indoligenes</name>
    <dbReference type="NCBI Taxonomy" id="2820811"/>
    <lineage>
        <taxon>Bacteria</taxon>
        <taxon>Pseudomonadati</taxon>
        <taxon>Pseudomonadota</taxon>
        <taxon>Alphaproteobacteria</taxon>
        <taxon>Acetobacterales</taxon>
        <taxon>Roseomonadaceae</taxon>
        <taxon>Roseomonas</taxon>
    </lineage>
</organism>
<protein>
    <recommendedName>
        <fullName evidence="6">Polysaccharide chain length determinant N-terminal domain-containing protein</fullName>
    </recommendedName>
</protein>
<dbReference type="Proteomes" id="UP000677537">
    <property type="component" value="Unassembled WGS sequence"/>
</dbReference>
<dbReference type="GO" id="GO:0005886">
    <property type="term" value="C:plasma membrane"/>
    <property type="evidence" value="ECO:0007669"/>
    <property type="project" value="TreeGrafter"/>
</dbReference>
<gene>
    <name evidence="4" type="ORF">J5Y10_07540</name>
</gene>
<keyword evidence="3" id="KW-1133">Transmembrane helix</keyword>
<keyword evidence="1" id="KW-0175">Coiled coil</keyword>
<dbReference type="EMBL" id="JAGIZA010000004">
    <property type="protein sequence ID" value="MBP0492628.1"/>
    <property type="molecule type" value="Genomic_DNA"/>
</dbReference>
<evidence type="ECO:0000256" key="2">
    <source>
        <dbReference type="SAM" id="MobiDB-lite"/>
    </source>
</evidence>
<dbReference type="Gene3D" id="1.10.287.1490">
    <property type="match status" value="1"/>
</dbReference>
<dbReference type="PANTHER" id="PTHR32309">
    <property type="entry name" value="TYROSINE-PROTEIN KINASE"/>
    <property type="match status" value="1"/>
</dbReference>
<reference evidence="4" key="1">
    <citation type="submission" date="2021-03" db="EMBL/GenBank/DDBJ databases">
        <authorList>
            <person name="So Y."/>
        </authorList>
    </citation>
    <scope>NUCLEOTIDE SEQUENCE</scope>
    <source>
        <strain evidence="4">SG15</strain>
    </source>
</reference>
<dbReference type="SUPFAM" id="SSF52540">
    <property type="entry name" value="P-loop containing nucleoside triphosphate hydrolases"/>
    <property type="match status" value="1"/>
</dbReference>
<evidence type="ECO:0008006" key="6">
    <source>
        <dbReference type="Google" id="ProtNLM"/>
    </source>
</evidence>
<dbReference type="InterPro" id="IPR027417">
    <property type="entry name" value="P-loop_NTPase"/>
</dbReference>
<evidence type="ECO:0000313" key="5">
    <source>
        <dbReference type="Proteomes" id="UP000677537"/>
    </source>
</evidence>
<feature type="region of interest" description="Disordered" evidence="2">
    <location>
        <begin position="1"/>
        <end position="23"/>
    </location>
</feature>
<accession>A0A940S732</accession>
<keyword evidence="3" id="KW-0812">Transmembrane</keyword>
<feature type="transmembrane region" description="Helical" evidence="3">
    <location>
        <begin position="463"/>
        <end position="486"/>
    </location>
</feature>
<dbReference type="Gene3D" id="3.40.50.300">
    <property type="entry name" value="P-loop containing nucleotide triphosphate hydrolases"/>
    <property type="match status" value="1"/>
</dbReference>
<dbReference type="InterPro" id="IPR050445">
    <property type="entry name" value="Bact_polysacc_biosynth/exp"/>
</dbReference>
<sequence length="720" mass="77719">MSLVPSARRTSTPAALPRAPLPEAPPPASGFALAPRDVLTTIFIRKRWIALAFLVPVALSVLAALVIRPRWPAEGLLLVQVSRENVGAADLTGTGPTVVSVEMPKVVQSELEILLSDVVLRRALESAPPGSILPGTGERRFFGLLPPAEDSIPRAAQRLRQSMMALTSATSNLIRVSAALPSRERSIAALRAVFDAYVAQRREIYAQTDAAVLSVETDRMASDLRSLDDEIARVRSEARVLDLPQDIQIANTRLDSATTRIDALRERKASTDAQLDAARSRLAAYPARVVAAAETTNLAPNDDSRNELTRLTLERRRMALQYAPDWPPLRELDQRIATLQQSIAGNRNTRFETVREVRNPAVEQVSLRIATLEVESDAAGKQMAELESQRAEARARAESLLRVEAQLRDLGRRRDAMEASFRQIANRETGARIAEDARRSRSPSVIVAQAPVAASQPRDLRPAFVVAGVLGGIIAAASAAVLLTLFRRSFATTDEAARGLGLPGLASIPPNVKLVGGSTTPQVTDLAAMLLDARSGGERLAVIQFVATDEEDGRSAIALTVAAEMARSRGLRTLLVDLETDGRSYLAAMGSHPVHEPADPDNLMAFNTAIPSLWVAYGARQSILGDAHAGIERTVALLARLRRDLDVVVIVAPTEAEDYAMRRLTALVDANVLALRAQRTDKSVVRAARDSVLSAGGRLVGFVMSGERPVLPRRLARLVA</sequence>
<dbReference type="AlphaFoldDB" id="A0A940S732"/>
<feature type="transmembrane region" description="Helical" evidence="3">
    <location>
        <begin position="48"/>
        <end position="67"/>
    </location>
</feature>
<evidence type="ECO:0000256" key="3">
    <source>
        <dbReference type="SAM" id="Phobius"/>
    </source>
</evidence>
<dbReference type="RefSeq" id="WP_209372352.1">
    <property type="nucleotide sequence ID" value="NZ_JAGIZA010000004.1"/>
</dbReference>
<feature type="coiled-coil region" evidence="1">
    <location>
        <begin position="247"/>
        <end position="281"/>
    </location>
</feature>
<keyword evidence="3" id="KW-0472">Membrane</keyword>
<feature type="compositionally biased region" description="Low complexity" evidence="2">
    <location>
        <begin position="7"/>
        <end position="18"/>
    </location>
</feature>
<evidence type="ECO:0000313" key="4">
    <source>
        <dbReference type="EMBL" id="MBP0492628.1"/>
    </source>
</evidence>
<proteinExistence type="predicted"/>
<comment type="caution">
    <text evidence="4">The sequence shown here is derived from an EMBL/GenBank/DDBJ whole genome shotgun (WGS) entry which is preliminary data.</text>
</comment>
<keyword evidence="5" id="KW-1185">Reference proteome</keyword>
<evidence type="ECO:0000256" key="1">
    <source>
        <dbReference type="SAM" id="Coils"/>
    </source>
</evidence>
<name>A0A940S732_9PROT</name>